<keyword evidence="1" id="KW-0175">Coiled coil</keyword>
<feature type="coiled-coil region" evidence="1">
    <location>
        <begin position="64"/>
        <end position="98"/>
    </location>
</feature>
<protein>
    <submittedName>
        <fullName evidence="3">Uncharacterized protein</fullName>
    </submittedName>
</protein>
<gene>
    <name evidence="3" type="ORF">L9W73_16970</name>
</gene>
<feature type="transmembrane region" description="Helical" evidence="2">
    <location>
        <begin position="38"/>
        <end position="61"/>
    </location>
</feature>
<evidence type="ECO:0000313" key="4">
    <source>
        <dbReference type="Proteomes" id="UP001140973"/>
    </source>
</evidence>
<evidence type="ECO:0000256" key="1">
    <source>
        <dbReference type="SAM" id="Coils"/>
    </source>
</evidence>
<organism evidence="3 4">
    <name type="scientific">Vibrio aestuarianus</name>
    <dbReference type="NCBI Taxonomy" id="28171"/>
    <lineage>
        <taxon>Bacteria</taxon>
        <taxon>Pseudomonadati</taxon>
        <taxon>Pseudomonadota</taxon>
        <taxon>Gammaproteobacteria</taxon>
        <taxon>Vibrionales</taxon>
        <taxon>Vibrionaceae</taxon>
        <taxon>Vibrio</taxon>
    </lineage>
</organism>
<proteinExistence type="predicted"/>
<dbReference type="AlphaFoldDB" id="A0A9X4FN88"/>
<dbReference type="Proteomes" id="UP001140973">
    <property type="component" value="Unassembled WGS sequence"/>
</dbReference>
<comment type="caution">
    <text evidence="3">The sequence shown here is derived from an EMBL/GenBank/DDBJ whole genome shotgun (WGS) entry which is preliminary data.</text>
</comment>
<keyword evidence="2" id="KW-0812">Transmembrane</keyword>
<reference evidence="3" key="1">
    <citation type="submission" date="2022-02" db="EMBL/GenBank/DDBJ databases">
        <title>Emergence and expansion in Europe of a Vibrio aestuarianus clonal complex pathogenic for oysters.</title>
        <authorList>
            <person name="Mesnil A."/>
            <person name="Travers M.-A."/>
        </authorList>
    </citation>
    <scope>NUCLEOTIDE SEQUENCE</scope>
    <source>
        <strain evidence="3">151-ITT-15-cp-1</strain>
    </source>
</reference>
<name>A0A9X4FN88_9VIBR</name>
<dbReference type="RefSeq" id="WP_176312540.1">
    <property type="nucleotide sequence ID" value="NZ_JAKNAP010000113.1"/>
</dbReference>
<feature type="transmembrane region" description="Helical" evidence="2">
    <location>
        <begin position="7"/>
        <end position="26"/>
    </location>
</feature>
<evidence type="ECO:0000313" key="3">
    <source>
        <dbReference type="EMBL" id="MDE1358976.1"/>
    </source>
</evidence>
<evidence type="ECO:0000256" key="2">
    <source>
        <dbReference type="SAM" id="Phobius"/>
    </source>
</evidence>
<sequence>MNKEKIFVVVSGVGICASLALNYILISNKTIEEQAAFGSLFGASSALFSGFAFLGLIYTILLQRKELNLQRQELSLTRNELKKAAEAQEKSEVSLRKQANSLELAAKINGNASLLDALKVREGMYDFYEPNSQEHAAQQKIERIQLHHKMVEVQDRLEKILRES</sequence>
<dbReference type="EMBL" id="JAKNAP010000113">
    <property type="protein sequence ID" value="MDE1358976.1"/>
    <property type="molecule type" value="Genomic_DNA"/>
</dbReference>
<accession>A0A9X4FN88</accession>
<keyword evidence="2" id="KW-1133">Transmembrane helix</keyword>
<keyword evidence="2" id="KW-0472">Membrane</keyword>